<proteinExistence type="predicted"/>
<comment type="caution">
    <text evidence="1">The sequence shown here is derived from an EMBL/GenBank/DDBJ whole genome shotgun (WGS) entry which is preliminary data.</text>
</comment>
<gene>
    <name evidence="1" type="ORF">V6N11_044278</name>
</gene>
<name>A0ABR2RER5_9ROSI</name>
<evidence type="ECO:0000313" key="2">
    <source>
        <dbReference type="Proteomes" id="UP001396334"/>
    </source>
</evidence>
<evidence type="ECO:0000313" key="1">
    <source>
        <dbReference type="EMBL" id="KAK9011427.1"/>
    </source>
</evidence>
<organism evidence="1 2">
    <name type="scientific">Hibiscus sabdariffa</name>
    <name type="common">roselle</name>
    <dbReference type="NCBI Taxonomy" id="183260"/>
    <lineage>
        <taxon>Eukaryota</taxon>
        <taxon>Viridiplantae</taxon>
        <taxon>Streptophyta</taxon>
        <taxon>Embryophyta</taxon>
        <taxon>Tracheophyta</taxon>
        <taxon>Spermatophyta</taxon>
        <taxon>Magnoliopsida</taxon>
        <taxon>eudicotyledons</taxon>
        <taxon>Gunneridae</taxon>
        <taxon>Pentapetalae</taxon>
        <taxon>rosids</taxon>
        <taxon>malvids</taxon>
        <taxon>Malvales</taxon>
        <taxon>Malvaceae</taxon>
        <taxon>Malvoideae</taxon>
        <taxon>Hibiscus</taxon>
    </lineage>
</organism>
<dbReference type="Proteomes" id="UP001396334">
    <property type="component" value="Unassembled WGS sequence"/>
</dbReference>
<reference evidence="1 2" key="1">
    <citation type="journal article" date="2024" name="G3 (Bethesda)">
        <title>Genome assembly of Hibiscus sabdariffa L. provides insights into metabolisms of medicinal natural products.</title>
        <authorList>
            <person name="Kim T."/>
        </authorList>
    </citation>
    <scope>NUCLEOTIDE SEQUENCE [LARGE SCALE GENOMIC DNA]</scope>
    <source>
        <strain evidence="1">TK-2024</strain>
        <tissue evidence="1">Old leaves</tissue>
    </source>
</reference>
<keyword evidence="2" id="KW-1185">Reference proteome</keyword>
<dbReference type="EMBL" id="JBBPBN010000023">
    <property type="protein sequence ID" value="KAK9011427.1"/>
    <property type="molecule type" value="Genomic_DNA"/>
</dbReference>
<accession>A0ABR2RER5</accession>
<protein>
    <submittedName>
        <fullName evidence="1">Uncharacterized protein</fullName>
    </submittedName>
</protein>
<sequence length="96" mass="10959">MRRCKSSVDHKGCLFLSKVQAGLPLFDNCRELMCSIRRSRLHGVSRFNIAAEGLEYAIAGTGFYVIGLDDDLEDIEEEAKEDMHPPLAVWQHCWNF</sequence>